<evidence type="ECO:0000259" key="2">
    <source>
        <dbReference type="Pfam" id="PF01337"/>
    </source>
</evidence>
<comment type="caution">
    <text evidence="3">The sequence shown here is derived from an EMBL/GenBank/DDBJ whole genome shotgun (WGS) entry which is preliminary data.</text>
</comment>
<comment type="similarity">
    <text evidence="1">Belongs to the barstar family.</text>
</comment>
<name>A0ABW4GWZ3_9ACTN</name>
<organism evidence="3 4">
    <name type="scientific">Nonomuraea guangzhouensis</name>
    <dbReference type="NCBI Taxonomy" id="1291555"/>
    <lineage>
        <taxon>Bacteria</taxon>
        <taxon>Bacillati</taxon>
        <taxon>Actinomycetota</taxon>
        <taxon>Actinomycetes</taxon>
        <taxon>Streptosporangiales</taxon>
        <taxon>Streptosporangiaceae</taxon>
        <taxon>Nonomuraea</taxon>
    </lineage>
</organism>
<feature type="domain" description="Barstar (barnase inhibitor)" evidence="2">
    <location>
        <begin position="207"/>
        <end position="287"/>
    </location>
</feature>
<dbReference type="InterPro" id="IPR000468">
    <property type="entry name" value="Barstar"/>
</dbReference>
<evidence type="ECO:0000256" key="1">
    <source>
        <dbReference type="ARBA" id="ARBA00006845"/>
    </source>
</evidence>
<evidence type="ECO:0000313" key="3">
    <source>
        <dbReference type="EMBL" id="MFD1547155.1"/>
    </source>
</evidence>
<dbReference type="EMBL" id="JBHUCM010000072">
    <property type="protein sequence ID" value="MFD1547155.1"/>
    <property type="molecule type" value="Genomic_DNA"/>
</dbReference>
<dbReference type="Pfam" id="PF01337">
    <property type="entry name" value="Barstar"/>
    <property type="match status" value="1"/>
</dbReference>
<dbReference type="SUPFAM" id="SSF52038">
    <property type="entry name" value="Barstar-related"/>
    <property type="match status" value="1"/>
</dbReference>
<accession>A0ABW4GWZ3</accession>
<proteinExistence type="inferred from homology"/>
<gene>
    <name evidence="3" type="ORF">ACFSJ0_59690</name>
</gene>
<dbReference type="Proteomes" id="UP001597097">
    <property type="component" value="Unassembled WGS sequence"/>
</dbReference>
<keyword evidence="4" id="KW-1185">Reference proteome</keyword>
<sequence length="312" mass="35086">MIGPPEKRKVGSSTLPLTTFFWPRTDHCSGLFAFLGRFMEPVDSVEPKFLLIDDDDQVLGACLDAGGFFADPGEDVTVELLGCLPAQRLRDYLAGSKRYRQRNPLGLEGLRLLDMAGEPLADFWMSEITDWRPSRLDPERVDIVALWGFDSPPPRARHLWERWRVARPDQPNQWAEYGPEDRGEWLTIVRRNNSRRARRLDQPPGRVYHLDGTHVTDEAAFYLALGEAINGPGGYFGWNLDALDDCLRGRFGARTPFTLIWNDSHVARRSLTRALADAQPYFAIIQTIFAEHGADVIRAGVRGGVATPDPAS</sequence>
<dbReference type="RefSeq" id="WP_378625927.1">
    <property type="nucleotide sequence ID" value="NZ_JBHUCM010000072.1"/>
</dbReference>
<dbReference type="Gene3D" id="3.30.370.10">
    <property type="entry name" value="Barstar-like"/>
    <property type="match status" value="1"/>
</dbReference>
<dbReference type="InterPro" id="IPR035905">
    <property type="entry name" value="Barstar-like_sf"/>
</dbReference>
<reference evidence="4" key="1">
    <citation type="journal article" date="2019" name="Int. J. Syst. Evol. Microbiol.">
        <title>The Global Catalogue of Microorganisms (GCM) 10K type strain sequencing project: providing services to taxonomists for standard genome sequencing and annotation.</title>
        <authorList>
            <consortium name="The Broad Institute Genomics Platform"/>
            <consortium name="The Broad Institute Genome Sequencing Center for Infectious Disease"/>
            <person name="Wu L."/>
            <person name="Ma J."/>
        </authorList>
    </citation>
    <scope>NUCLEOTIDE SEQUENCE [LARGE SCALE GENOMIC DNA]</scope>
    <source>
        <strain evidence="4">CGMCC 1.15399</strain>
    </source>
</reference>
<evidence type="ECO:0000313" key="4">
    <source>
        <dbReference type="Proteomes" id="UP001597097"/>
    </source>
</evidence>
<protein>
    <submittedName>
        <fullName evidence="3">Barstar family protein</fullName>
    </submittedName>
</protein>